<dbReference type="AlphaFoldDB" id="A0A5B0KIN8"/>
<protein>
    <submittedName>
        <fullName evidence="1">Uncharacterized protein</fullName>
    </submittedName>
</protein>
<reference evidence="1 2" key="1">
    <citation type="submission" date="2019-07" db="EMBL/GenBank/DDBJ databases">
        <title>Genome sequencing of the stress-tolerant strain Azospirillum brasilense Az19.</title>
        <authorList>
            <person name="Maroniche G.A."/>
            <person name="Garcia J.E."/>
            <person name="Pagnussat L."/>
            <person name="Amenta M."/>
            <person name="Creus C.M."/>
        </authorList>
    </citation>
    <scope>NUCLEOTIDE SEQUENCE [LARGE SCALE GENOMIC DNA]</scope>
    <source>
        <strain evidence="1 2">Az19</strain>
    </source>
</reference>
<accession>A0A5B0KIN8</accession>
<gene>
    <name evidence="1" type="ORF">FH063_004264</name>
</gene>
<sequence>MSDVTGRDRYILIKALVYAIAAIDNRPASQQEHSDRDDMARLLASLCPDKEQRDALDQLARAHLAPPP</sequence>
<proteinExistence type="predicted"/>
<dbReference type="RefSeq" id="WP_149651749.1">
    <property type="nucleotide sequence ID" value="NZ_VEWN01000027.1"/>
</dbReference>
<dbReference type="EMBL" id="VEWN01000027">
    <property type="protein sequence ID" value="KAA1052487.1"/>
    <property type="molecule type" value="Genomic_DNA"/>
</dbReference>
<comment type="caution">
    <text evidence="1">The sequence shown here is derived from an EMBL/GenBank/DDBJ whole genome shotgun (WGS) entry which is preliminary data.</text>
</comment>
<dbReference type="Proteomes" id="UP000325333">
    <property type="component" value="Unassembled WGS sequence"/>
</dbReference>
<organism evidence="1 2">
    <name type="scientific">Azospirillum argentinense</name>
    <dbReference type="NCBI Taxonomy" id="2970906"/>
    <lineage>
        <taxon>Bacteria</taxon>
        <taxon>Pseudomonadati</taxon>
        <taxon>Pseudomonadota</taxon>
        <taxon>Alphaproteobacteria</taxon>
        <taxon>Rhodospirillales</taxon>
        <taxon>Azospirillaceae</taxon>
        <taxon>Azospirillum</taxon>
    </lineage>
</organism>
<evidence type="ECO:0000313" key="1">
    <source>
        <dbReference type="EMBL" id="KAA1052487.1"/>
    </source>
</evidence>
<name>A0A5B0KIN8_9PROT</name>
<evidence type="ECO:0000313" key="2">
    <source>
        <dbReference type="Proteomes" id="UP000325333"/>
    </source>
</evidence>